<dbReference type="InterPro" id="IPR036271">
    <property type="entry name" value="Tet_transcr_reg_TetR-rel_C_sf"/>
</dbReference>
<accession>A0A1G9VRE8</accession>
<reference evidence="6 7" key="1">
    <citation type="submission" date="2016-10" db="EMBL/GenBank/DDBJ databases">
        <authorList>
            <person name="de Groot N.N."/>
        </authorList>
    </citation>
    <scope>NUCLEOTIDE SEQUENCE [LARGE SCALE GENOMIC DNA]</scope>
    <source>
        <strain evidence="6 7">KPR-7B</strain>
    </source>
</reference>
<keyword evidence="3" id="KW-0804">Transcription</keyword>
<feature type="DNA-binding region" description="H-T-H motif" evidence="4">
    <location>
        <begin position="32"/>
        <end position="51"/>
    </location>
</feature>
<dbReference type="RefSeq" id="WP_092609880.1">
    <property type="nucleotide sequence ID" value="NZ_FNHU01000006.1"/>
</dbReference>
<evidence type="ECO:0000256" key="1">
    <source>
        <dbReference type="ARBA" id="ARBA00023015"/>
    </source>
</evidence>
<dbReference type="PRINTS" id="PR00455">
    <property type="entry name" value="HTHTETR"/>
</dbReference>
<dbReference type="InterPro" id="IPR001647">
    <property type="entry name" value="HTH_TetR"/>
</dbReference>
<dbReference type="Proteomes" id="UP000199671">
    <property type="component" value="Unassembled WGS sequence"/>
</dbReference>
<evidence type="ECO:0000313" key="7">
    <source>
        <dbReference type="Proteomes" id="UP000199671"/>
    </source>
</evidence>
<dbReference type="GO" id="GO:0000976">
    <property type="term" value="F:transcription cis-regulatory region binding"/>
    <property type="evidence" value="ECO:0007669"/>
    <property type="project" value="TreeGrafter"/>
</dbReference>
<gene>
    <name evidence="6" type="ORF">SAMN04487766_106113</name>
</gene>
<dbReference type="OrthoDB" id="7505659at2"/>
<dbReference type="SUPFAM" id="SSF48498">
    <property type="entry name" value="Tetracyclin repressor-like, C-terminal domain"/>
    <property type="match status" value="1"/>
</dbReference>
<dbReference type="AlphaFoldDB" id="A0A1G9VRE8"/>
<protein>
    <submittedName>
        <fullName evidence="6">Transcriptional regulator, TetR family</fullName>
    </submittedName>
</protein>
<keyword evidence="2 4" id="KW-0238">DNA-binding</keyword>
<dbReference type="PANTHER" id="PTHR30055">
    <property type="entry name" value="HTH-TYPE TRANSCRIPTIONAL REGULATOR RUTR"/>
    <property type="match status" value="1"/>
</dbReference>
<evidence type="ECO:0000256" key="4">
    <source>
        <dbReference type="PROSITE-ProRule" id="PRU00335"/>
    </source>
</evidence>
<evidence type="ECO:0000256" key="2">
    <source>
        <dbReference type="ARBA" id="ARBA00023125"/>
    </source>
</evidence>
<dbReference type="SUPFAM" id="SSF46689">
    <property type="entry name" value="Homeodomain-like"/>
    <property type="match status" value="1"/>
</dbReference>
<evidence type="ECO:0000259" key="5">
    <source>
        <dbReference type="PROSITE" id="PS50977"/>
    </source>
</evidence>
<evidence type="ECO:0000313" key="6">
    <source>
        <dbReference type="EMBL" id="SDM74812.1"/>
    </source>
</evidence>
<proteinExistence type="predicted"/>
<dbReference type="GO" id="GO:0003700">
    <property type="term" value="F:DNA-binding transcription factor activity"/>
    <property type="evidence" value="ECO:0007669"/>
    <property type="project" value="TreeGrafter"/>
</dbReference>
<dbReference type="InterPro" id="IPR050109">
    <property type="entry name" value="HTH-type_TetR-like_transc_reg"/>
</dbReference>
<evidence type="ECO:0000256" key="3">
    <source>
        <dbReference type="ARBA" id="ARBA00023163"/>
    </source>
</evidence>
<organism evidence="6 7">
    <name type="scientific">Actinomyces ruminicola</name>
    <dbReference type="NCBI Taxonomy" id="332524"/>
    <lineage>
        <taxon>Bacteria</taxon>
        <taxon>Bacillati</taxon>
        <taxon>Actinomycetota</taxon>
        <taxon>Actinomycetes</taxon>
        <taxon>Actinomycetales</taxon>
        <taxon>Actinomycetaceae</taxon>
        <taxon>Actinomyces</taxon>
    </lineage>
</organism>
<sequence length="202" mass="21864">MRRTAAEAAETRKAIISSALHRFAQDGWEACSLVEVARGADVTRGAIYHHFTGKRDLLDAVLSEHWRRQGEALFAVLDASAPPEARLTMFLADYLRRLSEDTAFRELAVVTVVVAPQAPALRSGLEQKTAVLAQWSERVARLLAECEPQLRAPLDVARFSITAFLHGATLTAALTPGDLPEPKCCEATAHALVAGLIAAETP</sequence>
<dbReference type="Gene3D" id="1.10.357.10">
    <property type="entry name" value="Tetracycline Repressor, domain 2"/>
    <property type="match status" value="1"/>
</dbReference>
<dbReference type="EMBL" id="FNHU01000006">
    <property type="protein sequence ID" value="SDM74812.1"/>
    <property type="molecule type" value="Genomic_DNA"/>
</dbReference>
<dbReference type="Pfam" id="PF00440">
    <property type="entry name" value="TetR_N"/>
    <property type="match status" value="1"/>
</dbReference>
<keyword evidence="1" id="KW-0805">Transcription regulation</keyword>
<feature type="domain" description="HTH tetR-type" evidence="5">
    <location>
        <begin position="9"/>
        <end position="69"/>
    </location>
</feature>
<name>A0A1G9VRE8_9ACTO</name>
<dbReference type="PANTHER" id="PTHR30055:SF234">
    <property type="entry name" value="HTH-TYPE TRANSCRIPTIONAL REGULATOR BETI"/>
    <property type="match status" value="1"/>
</dbReference>
<dbReference type="PROSITE" id="PS50977">
    <property type="entry name" value="HTH_TETR_2"/>
    <property type="match status" value="1"/>
</dbReference>
<dbReference type="InterPro" id="IPR009057">
    <property type="entry name" value="Homeodomain-like_sf"/>
</dbReference>